<evidence type="ECO:0000313" key="1">
    <source>
        <dbReference type="EMBL" id="MPN32173.1"/>
    </source>
</evidence>
<reference evidence="1" key="1">
    <citation type="submission" date="2019-08" db="EMBL/GenBank/DDBJ databases">
        <authorList>
            <person name="Kucharzyk K."/>
            <person name="Murdoch R.W."/>
            <person name="Higgins S."/>
            <person name="Loffler F."/>
        </authorList>
    </citation>
    <scope>NUCLEOTIDE SEQUENCE</scope>
</reference>
<dbReference type="AlphaFoldDB" id="A0A645H8R7"/>
<dbReference type="EMBL" id="VSSQ01084032">
    <property type="protein sequence ID" value="MPN32173.1"/>
    <property type="molecule type" value="Genomic_DNA"/>
</dbReference>
<accession>A0A645H8R7</accession>
<proteinExistence type="predicted"/>
<gene>
    <name evidence="1" type="ORF">SDC9_179649</name>
</gene>
<name>A0A645H8R7_9ZZZZ</name>
<protein>
    <submittedName>
        <fullName evidence="1">Uncharacterized protein</fullName>
    </submittedName>
</protein>
<comment type="caution">
    <text evidence="1">The sequence shown here is derived from an EMBL/GenBank/DDBJ whole genome shotgun (WGS) entry which is preliminary data.</text>
</comment>
<sequence length="153" mass="17075">MFRPEELPDAEGPFHLFRGKRTYGGIGIAETAVAEHRMSVKTADRSVDRDTCLVQNFLEDTEFSVSGTFRIKIILGLIRIPRNKVVVVITGRFDQSFLPCGSNDLRNFGRIEFFHDGPAERIAQGIGDAPEGHRTKRDAGFGHCVPPIILHEV</sequence>
<organism evidence="1">
    <name type="scientific">bioreactor metagenome</name>
    <dbReference type="NCBI Taxonomy" id="1076179"/>
    <lineage>
        <taxon>unclassified sequences</taxon>
        <taxon>metagenomes</taxon>
        <taxon>ecological metagenomes</taxon>
    </lineage>
</organism>